<sequence>MAALLPLLSLLPLLASLAKAIADADQHGSPRLLAWFPRWSGPHSWLYKYKDQTAASGPRFAGSTTVFVFLSDLWHAANFAAWLCWAGTALLACWLGRPALWWLVAGLVLGKLLFEPLYAYLRK</sequence>
<evidence type="ECO:0000256" key="1">
    <source>
        <dbReference type="SAM" id="Phobius"/>
    </source>
</evidence>
<dbReference type="OrthoDB" id="983094at2"/>
<feature type="transmembrane region" description="Helical" evidence="1">
    <location>
        <begin position="100"/>
        <end position="121"/>
    </location>
</feature>
<organism evidence="3 4">
    <name type="scientific">Hymenobacter lapidarius</name>
    <dbReference type="NCBI Taxonomy" id="1908237"/>
    <lineage>
        <taxon>Bacteria</taxon>
        <taxon>Pseudomonadati</taxon>
        <taxon>Bacteroidota</taxon>
        <taxon>Cytophagia</taxon>
        <taxon>Cytophagales</taxon>
        <taxon>Hymenobacteraceae</taxon>
        <taxon>Hymenobacter</taxon>
    </lineage>
</organism>
<evidence type="ECO:0000313" key="4">
    <source>
        <dbReference type="Proteomes" id="UP000176294"/>
    </source>
</evidence>
<protein>
    <recommendedName>
        <fullName evidence="5">Glycosyl-4,4'-diaponeurosporenoate acyltransferase</fullName>
    </recommendedName>
</protein>
<keyword evidence="1" id="KW-0812">Transmembrane</keyword>
<proteinExistence type="predicted"/>
<dbReference type="AlphaFoldDB" id="A0A1G1SQG8"/>
<dbReference type="EMBL" id="MDZB01000175">
    <property type="protein sequence ID" value="OGX80854.1"/>
    <property type="molecule type" value="Genomic_DNA"/>
</dbReference>
<feature type="chain" id="PRO_5009578205" description="Glycosyl-4,4'-diaponeurosporenoate acyltransferase" evidence="2">
    <location>
        <begin position="21"/>
        <end position="123"/>
    </location>
</feature>
<feature type="signal peptide" evidence="2">
    <location>
        <begin position="1"/>
        <end position="20"/>
    </location>
</feature>
<evidence type="ECO:0000313" key="3">
    <source>
        <dbReference type="EMBL" id="OGX80854.1"/>
    </source>
</evidence>
<reference evidence="3 4" key="1">
    <citation type="submission" date="2016-08" db="EMBL/GenBank/DDBJ databases">
        <title>Hymenobacter coccineus sp. nov., Hymenobacter lapidarius sp. nov. and Hymenobacter glacialis sp. nov., isolated from Antarctic soil.</title>
        <authorList>
            <person name="Sedlacek I."/>
            <person name="Kralova S."/>
            <person name="Kyrova K."/>
            <person name="Maslanova I."/>
            <person name="Stankova E."/>
            <person name="Vrbovska V."/>
            <person name="Nemec M."/>
            <person name="Bartak M."/>
            <person name="Svec P."/>
            <person name="Busse H.-J."/>
            <person name="Pantucek R."/>
        </authorList>
    </citation>
    <scope>NUCLEOTIDE SEQUENCE [LARGE SCALE GENOMIC DNA]</scope>
    <source>
        <strain evidence="3 4">CCM 8643</strain>
    </source>
</reference>
<keyword evidence="2" id="KW-0732">Signal</keyword>
<keyword evidence="4" id="KW-1185">Reference proteome</keyword>
<keyword evidence="1" id="KW-1133">Transmembrane helix</keyword>
<dbReference type="Proteomes" id="UP000176294">
    <property type="component" value="Unassembled WGS sequence"/>
</dbReference>
<dbReference type="RefSeq" id="WP_070731062.1">
    <property type="nucleotide sequence ID" value="NZ_MDZB01000175.1"/>
</dbReference>
<accession>A0A1G1SQG8</accession>
<name>A0A1G1SQG8_9BACT</name>
<keyword evidence="1" id="KW-0472">Membrane</keyword>
<comment type="caution">
    <text evidence="3">The sequence shown here is derived from an EMBL/GenBank/DDBJ whole genome shotgun (WGS) entry which is preliminary data.</text>
</comment>
<gene>
    <name evidence="3" type="ORF">BEN47_06240</name>
</gene>
<evidence type="ECO:0008006" key="5">
    <source>
        <dbReference type="Google" id="ProtNLM"/>
    </source>
</evidence>
<evidence type="ECO:0000256" key="2">
    <source>
        <dbReference type="SAM" id="SignalP"/>
    </source>
</evidence>